<evidence type="ECO:0000256" key="3">
    <source>
        <dbReference type="ARBA" id="ARBA00022452"/>
    </source>
</evidence>
<keyword evidence="5 11" id="KW-0732">Signal</keyword>
<gene>
    <name evidence="13" type="ORF">ACFL2Z_03980</name>
</gene>
<dbReference type="Gene3D" id="2.60.40.1120">
    <property type="entry name" value="Carboxypeptidase-like, regulatory domain"/>
    <property type="match status" value="1"/>
</dbReference>
<proteinExistence type="inferred from homology"/>
<dbReference type="SUPFAM" id="SSF56935">
    <property type="entry name" value="Porins"/>
    <property type="match status" value="1"/>
</dbReference>
<accession>A0ABV6YPQ6</accession>
<evidence type="ECO:0000256" key="10">
    <source>
        <dbReference type="PROSITE-ProRule" id="PRU01360"/>
    </source>
</evidence>
<dbReference type="PROSITE" id="PS52016">
    <property type="entry name" value="TONB_DEPENDENT_REC_3"/>
    <property type="match status" value="1"/>
</dbReference>
<dbReference type="InterPro" id="IPR008969">
    <property type="entry name" value="CarboxyPept-like_regulatory"/>
</dbReference>
<feature type="chain" id="PRO_5046673112" evidence="11">
    <location>
        <begin position="24"/>
        <end position="868"/>
    </location>
</feature>
<keyword evidence="9 10" id="KW-0998">Cell outer membrane</keyword>
<reference evidence="13 14" key="1">
    <citation type="submission" date="2024-09" db="EMBL/GenBank/DDBJ databases">
        <authorList>
            <person name="D'Angelo T."/>
        </authorList>
    </citation>
    <scope>NUCLEOTIDE SEQUENCE [LARGE SCALE GENOMIC DNA]</scope>
    <source>
        <strain evidence="13">SAG AM-311-F02</strain>
    </source>
</reference>
<keyword evidence="2 10" id="KW-0813">Transport</keyword>
<comment type="caution">
    <text evidence="13">The sequence shown here is derived from an EMBL/GenBank/DDBJ whole genome shotgun (WGS) entry which is preliminary data.</text>
</comment>
<keyword evidence="4 10" id="KW-0812">Transmembrane</keyword>
<feature type="signal peptide" evidence="11">
    <location>
        <begin position="1"/>
        <end position="23"/>
    </location>
</feature>
<dbReference type="PROSITE" id="PS51257">
    <property type="entry name" value="PROKAR_LIPOPROTEIN"/>
    <property type="match status" value="1"/>
</dbReference>
<evidence type="ECO:0000259" key="12">
    <source>
        <dbReference type="Pfam" id="PF00593"/>
    </source>
</evidence>
<evidence type="ECO:0000313" key="13">
    <source>
        <dbReference type="EMBL" id="MFC1800054.1"/>
    </source>
</evidence>
<dbReference type="Gene3D" id="2.170.130.10">
    <property type="entry name" value="TonB-dependent receptor, plug domain"/>
    <property type="match status" value="1"/>
</dbReference>
<dbReference type="InterPro" id="IPR000531">
    <property type="entry name" value="Beta-barrel_TonB"/>
</dbReference>
<keyword evidence="6" id="KW-0798">TonB box</keyword>
<dbReference type="Pfam" id="PF13715">
    <property type="entry name" value="CarbopepD_reg_2"/>
    <property type="match status" value="1"/>
</dbReference>
<dbReference type="InterPro" id="IPR036942">
    <property type="entry name" value="Beta-barrel_TonB_sf"/>
</dbReference>
<dbReference type="InterPro" id="IPR037066">
    <property type="entry name" value="Plug_dom_sf"/>
</dbReference>
<evidence type="ECO:0000256" key="4">
    <source>
        <dbReference type="ARBA" id="ARBA00022692"/>
    </source>
</evidence>
<evidence type="ECO:0000256" key="11">
    <source>
        <dbReference type="SAM" id="SignalP"/>
    </source>
</evidence>
<evidence type="ECO:0000256" key="8">
    <source>
        <dbReference type="ARBA" id="ARBA00023170"/>
    </source>
</evidence>
<comment type="similarity">
    <text evidence="10">Belongs to the TonB-dependent receptor family.</text>
</comment>
<dbReference type="Gene3D" id="2.40.170.20">
    <property type="entry name" value="TonB-dependent receptor, beta-barrel domain"/>
    <property type="match status" value="1"/>
</dbReference>
<dbReference type="PANTHER" id="PTHR30069:SF29">
    <property type="entry name" value="HEMOGLOBIN AND HEMOGLOBIN-HAPTOGLOBIN-BINDING PROTEIN 1-RELATED"/>
    <property type="match status" value="1"/>
</dbReference>
<dbReference type="EMBL" id="JBHPEI010000060">
    <property type="protein sequence ID" value="MFC1800054.1"/>
    <property type="molecule type" value="Genomic_DNA"/>
</dbReference>
<evidence type="ECO:0000313" key="14">
    <source>
        <dbReference type="Proteomes" id="UP001594288"/>
    </source>
</evidence>
<organism evidence="13 14">
    <name type="scientific">Eiseniibacteriota bacterium</name>
    <dbReference type="NCBI Taxonomy" id="2212470"/>
    <lineage>
        <taxon>Bacteria</taxon>
        <taxon>Candidatus Eiseniibacteriota</taxon>
    </lineage>
</organism>
<protein>
    <submittedName>
        <fullName evidence="13">TonB-dependent receptor domain-containing protein</fullName>
    </submittedName>
</protein>
<evidence type="ECO:0000256" key="6">
    <source>
        <dbReference type="ARBA" id="ARBA00023077"/>
    </source>
</evidence>
<keyword evidence="3 10" id="KW-1134">Transmembrane beta strand</keyword>
<sequence>MRRPAFCVIAGLIVVLFACSVQAGTTGKIAGMVIDADTGEPLFAVNVMVENTTLGGITNLEGLYHVVNLPPGTYSVKATMMGYQAMVKDRVIVSTDLTTPIDFVLNPAVLDVVPEIVVTAERPMIRKDVTSSVTIVDREEIAMLPVESPFDIVAYQTGAAADRRGLHVRGGRETELSYTVNGTSILDPIFSRASASYDEAAIQEMVIHSGGFNPEYGNAQSAVVNVITREGGLRFKGQLDLGFYLPVESLWESAGNASRYDTGFKTAKLTFSGPTPWTNQLRYFISGETTRWDDWDPHIYTLPNQGRDRDQLIWKVTGFPGNSMKLFFEGIYYDTQFNRWDAQRQKAPESFLGYDRGTFMGMFGLSHMISNNTYYDVSASRFETDYHVAQPDKWWDMSQSQEWNTTPEDEGGGGLNLSPEYDEDNFIVSGDNPLFHQSNTEVYSLRTSITSQANSHHQVKVGGEIARYKTLHQEVYAPPGNIYRNEYLVKPVYGVLYAQDKVEYSGLIVNFGARFDYFDPNVKLPSDPVYPWDPEIQVPGPEGGGPDNTEPPLWNLVDVSPKVNISPRLGISHPVGNTSVLHFTYGHYYQIPAFGYLYTNTKYDMGGHWPLIGNPDLKPEQTVSYEVGIEHLLNPDLMLDVTGFYKDIDNLISTQVVNNSKDPDTPADAVEYTTYDNTDWGNVRGMEFTMQQRFREDWMGRLMYTYMIAKGRSSDVIEGYLNHFADNVPPTKEYYLDWDRRHTVILDLGYGRRGNWAINMLVRYASGSPYTPAENTRSAQPEQNTARFPNTSTVNMKLTKEFHFRESNQQVFMEIYNLFDKKNLVGFDDDDTDLMRHLRYTGEWTGPYNDVTVYGPPREIRAGFKIGF</sequence>
<comment type="subcellular location">
    <subcellularLocation>
        <location evidence="1 10">Cell outer membrane</location>
        <topology evidence="1 10">Multi-pass membrane protein</topology>
    </subcellularLocation>
</comment>
<dbReference type="InterPro" id="IPR039426">
    <property type="entry name" value="TonB-dep_rcpt-like"/>
</dbReference>
<keyword evidence="8 13" id="KW-0675">Receptor</keyword>
<dbReference type="Proteomes" id="UP001594288">
    <property type="component" value="Unassembled WGS sequence"/>
</dbReference>
<dbReference type="PANTHER" id="PTHR30069">
    <property type="entry name" value="TONB-DEPENDENT OUTER MEMBRANE RECEPTOR"/>
    <property type="match status" value="1"/>
</dbReference>
<evidence type="ECO:0000256" key="7">
    <source>
        <dbReference type="ARBA" id="ARBA00023136"/>
    </source>
</evidence>
<dbReference type="SUPFAM" id="SSF49464">
    <property type="entry name" value="Carboxypeptidase regulatory domain-like"/>
    <property type="match status" value="1"/>
</dbReference>
<dbReference type="Pfam" id="PF00593">
    <property type="entry name" value="TonB_dep_Rec_b-barrel"/>
    <property type="match status" value="1"/>
</dbReference>
<evidence type="ECO:0000256" key="2">
    <source>
        <dbReference type="ARBA" id="ARBA00022448"/>
    </source>
</evidence>
<evidence type="ECO:0000256" key="9">
    <source>
        <dbReference type="ARBA" id="ARBA00023237"/>
    </source>
</evidence>
<feature type="domain" description="TonB-dependent receptor-like beta-barrel" evidence="12">
    <location>
        <begin position="348"/>
        <end position="818"/>
    </location>
</feature>
<evidence type="ECO:0000256" key="5">
    <source>
        <dbReference type="ARBA" id="ARBA00022729"/>
    </source>
</evidence>
<evidence type="ECO:0000256" key="1">
    <source>
        <dbReference type="ARBA" id="ARBA00004571"/>
    </source>
</evidence>
<name>A0ABV6YPQ6_UNCEI</name>
<keyword evidence="7 10" id="KW-0472">Membrane</keyword>
<keyword evidence="14" id="KW-1185">Reference proteome</keyword>